<keyword evidence="6" id="KW-1185">Reference proteome</keyword>
<name>A0A078A844_STYLE</name>
<dbReference type="GO" id="GO:0008270">
    <property type="term" value="F:zinc ion binding"/>
    <property type="evidence" value="ECO:0007669"/>
    <property type="project" value="UniProtKB-KW"/>
</dbReference>
<evidence type="ECO:0000256" key="2">
    <source>
        <dbReference type="SAM" id="Coils"/>
    </source>
</evidence>
<dbReference type="PROSITE" id="PS50158">
    <property type="entry name" value="ZF_CCHC"/>
    <property type="match status" value="1"/>
</dbReference>
<keyword evidence="1" id="KW-0863">Zinc-finger</keyword>
<protein>
    <submittedName>
        <fullName evidence="5">Ankyrin repeat domain containing protein</fullName>
    </submittedName>
</protein>
<feature type="region of interest" description="Disordered" evidence="3">
    <location>
        <begin position="1012"/>
        <end position="1089"/>
    </location>
</feature>
<dbReference type="OrthoDB" id="313515at2759"/>
<feature type="domain" description="CCHC-type" evidence="4">
    <location>
        <begin position="548"/>
        <end position="564"/>
    </location>
</feature>
<keyword evidence="1" id="KW-0479">Metal-binding</keyword>
<feature type="compositionally biased region" description="Basic and acidic residues" evidence="3">
    <location>
        <begin position="645"/>
        <end position="654"/>
    </location>
</feature>
<reference evidence="5 6" key="1">
    <citation type="submission" date="2014-06" db="EMBL/GenBank/DDBJ databases">
        <authorList>
            <person name="Swart Estienne"/>
        </authorList>
    </citation>
    <scope>NUCLEOTIDE SEQUENCE [LARGE SCALE GENOMIC DNA]</scope>
    <source>
        <strain evidence="5 6">130c</strain>
    </source>
</reference>
<feature type="region of interest" description="Disordered" evidence="3">
    <location>
        <begin position="645"/>
        <end position="675"/>
    </location>
</feature>
<evidence type="ECO:0000256" key="1">
    <source>
        <dbReference type="PROSITE-ProRule" id="PRU00047"/>
    </source>
</evidence>
<evidence type="ECO:0000313" key="6">
    <source>
        <dbReference type="Proteomes" id="UP000039865"/>
    </source>
</evidence>
<keyword evidence="2" id="KW-0175">Coiled coil</keyword>
<evidence type="ECO:0000259" key="4">
    <source>
        <dbReference type="PROSITE" id="PS50158"/>
    </source>
</evidence>
<dbReference type="GO" id="GO:0003676">
    <property type="term" value="F:nucleic acid binding"/>
    <property type="evidence" value="ECO:0007669"/>
    <property type="project" value="InterPro"/>
</dbReference>
<dbReference type="InterPro" id="IPR001878">
    <property type="entry name" value="Znf_CCHC"/>
</dbReference>
<keyword evidence="1" id="KW-0862">Zinc</keyword>
<evidence type="ECO:0000313" key="5">
    <source>
        <dbReference type="EMBL" id="CDW78389.1"/>
    </source>
</evidence>
<organism evidence="5 6">
    <name type="scientific">Stylonychia lemnae</name>
    <name type="common">Ciliate</name>
    <dbReference type="NCBI Taxonomy" id="5949"/>
    <lineage>
        <taxon>Eukaryota</taxon>
        <taxon>Sar</taxon>
        <taxon>Alveolata</taxon>
        <taxon>Ciliophora</taxon>
        <taxon>Intramacronucleata</taxon>
        <taxon>Spirotrichea</taxon>
        <taxon>Stichotrichia</taxon>
        <taxon>Sporadotrichida</taxon>
        <taxon>Oxytrichidae</taxon>
        <taxon>Stylonychinae</taxon>
        <taxon>Stylonychia</taxon>
    </lineage>
</organism>
<dbReference type="InParanoid" id="A0A078A844"/>
<proteinExistence type="predicted"/>
<feature type="coiled-coil region" evidence="2">
    <location>
        <begin position="435"/>
        <end position="490"/>
    </location>
</feature>
<dbReference type="Proteomes" id="UP000039865">
    <property type="component" value="Unassembled WGS sequence"/>
</dbReference>
<dbReference type="EMBL" id="CCKQ01007055">
    <property type="protein sequence ID" value="CDW78389.1"/>
    <property type="molecule type" value="Genomic_DNA"/>
</dbReference>
<feature type="coiled-coil region" evidence="2">
    <location>
        <begin position="237"/>
        <end position="271"/>
    </location>
</feature>
<feature type="compositionally biased region" description="Basic and acidic residues" evidence="3">
    <location>
        <begin position="1044"/>
        <end position="1079"/>
    </location>
</feature>
<evidence type="ECO:0000256" key="3">
    <source>
        <dbReference type="SAM" id="MobiDB-lite"/>
    </source>
</evidence>
<gene>
    <name evidence="5" type="primary">Contig4097.g4385</name>
    <name evidence="5" type="ORF">STYLEM_7366</name>
</gene>
<accession>A0A078A844</accession>
<sequence length="1089" mass="127456">MNQNQSLVTGGELQHPLNYSSFINSQLSLQSQKSQRKVNFYARPQTTMLPNNSVVSSSTKNNEMPAREIKLSAFATTRRGSMDEALNASTVVESTDKEKELKKQMNKSSAHIKPDVLFHKKQMRSNTPFQNNLDYQMSSLFPDLTINRNKIRLQSITPEIAANVVKDYILPMFENDGKKFIKRKNLRKLLNNQSGQPIENPNIDMNPVMHDDDRKKEIEKLKSGKLSNTVYSEMKLSKILQDQINELKEEIRQLNETIQDLYQDKQKMVKRMKDNNMKTIKNNNEMHVLIQQLTISEKQRVMLAMQNQNMEQQIKQLKALFIYNEDSRRQFKQQYRAGLLDLENDVMREKLQRLYDAMDSLGSAKIIEDRYQSKLLIEDQKMRNQAAQIEILQMDIKKYLSESNDQSLFLKDLQVKVANLQVEKIKQNAYFKEKVALLEKDRDEAIQIKETKQEEYIMLLKQFQIIANEREKLKNKIQKLKQRRNIDFNQKICRNCGREYLESEMWWCCGKTGIDAHGCKYSKHESKNEEDEDKDNLDDDLLRQKQLKCFCCKEKGHRTENCPRDPNIRQNMDVSKEDMRIKEIKDNKKLNGDSVLINGKLMEILSKKKQQDIFGQDIMSFDDFNYGLLNDYIFNMIKSTIESQEKSSESSFKIDDDDDERQQQQSQTSNSLTRKQTIFSHQMNSMFKRQTTTKPKKLFNKGQVNQIIESQNNDVFNELINIKMESVIENLRTKNFINLEDELGMMITHHENLKKTKSKRGQSVQGSTGSKTIYLSQTNSMIHLKQDQNQTFTPKNGQFLEVPGKNPLDIVKEDSFESSLRSHQNQSPQKSLFHIQLRPQKWNLDNMNDINENDDNGLRESFEHEAVYPVVRLSQQNVQQFEQDLKKNQEKIRRMNSFKAKPSTQSPSIDRQSFQNLKDSQNQKIKIMLGNDEDSISKENIFNERNKQNFKKHVEVKLDPGTPRRALSNEALSNARIRSQMAIQQLNNSVIDNNHLQVNGGAKYKQNQVNSFSSLSSDSDLDQPSQLEDNMKLKKKNSLSPSRKIKEEQKIEKKVLRDIKMKQKEKEKDTDKLKQENKKQSKKFVQIKD</sequence>
<dbReference type="AlphaFoldDB" id="A0A078A844"/>
<feature type="compositionally biased region" description="Low complexity" evidence="3">
    <location>
        <begin position="1012"/>
        <end position="1027"/>
    </location>
</feature>